<accession>A0A1G9DB60</accession>
<feature type="domain" description="DUF7824" evidence="2">
    <location>
        <begin position="727"/>
        <end position="833"/>
    </location>
</feature>
<dbReference type="Proteomes" id="UP000199202">
    <property type="component" value="Unassembled WGS sequence"/>
</dbReference>
<sequence length="1063" mass="113553">MTNAWEAVRAAIDAEDADAVVTLLTGFDEVRRREVARELPGYLPVARREGERRDVERGEAYQARWEELIARADKMHRQVWELPEAQEMLRHEHVRSRWVEALRVAGAGAIAGAAAVTTWLNKRELERPWPPADVDDVPLILKVVAARPAAWQQDLAVRLALRLRGVRPEAGDGRARLALALLRETGTEPPDHDPLTLAWTASATTTAATPPTSTPSSITSTSTPSVSSASPSPASDSVFPASDSASTTFASAPASTTAPSTTAPASASSTTAPAAASAPSKTAPAAAFAPSSATPAAASAVSTDSASSAAPSSDFSVSPSAVGPSATAFAVSTYAAPTPEPAFTTSADGPAVTAFAASTYAAPTPEPAFTTSADGLADGSVDGWADGLAGDPLLDAMVPRLFSAEGVGRFLRGDGALASALSALATEGRIKRAVLLDGCRSRFLRGGQAADLRFFVGLHDLLDPAPEEVTPHVSEYAAMISLPAANVAELALRQLRRLRVTPPVDAVESLLFRSEGRLVRAGLALLDRVLKEPAEDVDAYASALTAALTCESAEAKTRAVRLAVKHAGRFGPEAAEMIRDTVALLPPGPGAELAGVFGGEAAPEPRRPRFVPMPLPAVPEPPRMPSPITDARVLARLHLPEFDWVPSERWLDGFVRLAAGEHRDELITALSPLAARCRNQHYFGYPWWNTSDWAEAMARELIEPGAERRATLDRRVDATRRVPEMTHAAAWKLMPLARFAEVYQAQTEGRMPPYLLATPTHANGLLDADVLVERLAEYESAGVTALPLDLRQALLRMRRTVTDEAVRQAARLTGPAGRRVHRWLTDRPADPEVVLRWETYQDDTRITSEFVSGPEYAELLGDLLVPRMHEEYCERTLAVFAGHRELAAARSVYTLKSFWPLVKPSSRDLKRLAFADGPGGPGLALLLAHHLLDGPDGDGVRPLLHLAASGGLPGTELGRQLAVLLKRGEDRPSVAIAALSEAARLGAHREVWQVVTGLLPAYLPGPGEKATGVHTRLMRFAVEAAEWADARGELAVVAELAGRSRTTELVRQARRLHAILTSP</sequence>
<feature type="region of interest" description="Disordered" evidence="1">
    <location>
        <begin position="205"/>
        <end position="276"/>
    </location>
</feature>
<proteinExistence type="predicted"/>
<dbReference type="RefSeq" id="WP_176993516.1">
    <property type="nucleotide sequence ID" value="NZ_FNDJ01000017.1"/>
</dbReference>
<dbReference type="Pfam" id="PF25148">
    <property type="entry name" value="DUF7824"/>
    <property type="match status" value="1"/>
</dbReference>
<evidence type="ECO:0000313" key="4">
    <source>
        <dbReference type="Proteomes" id="UP000199202"/>
    </source>
</evidence>
<evidence type="ECO:0000256" key="1">
    <source>
        <dbReference type="SAM" id="MobiDB-lite"/>
    </source>
</evidence>
<evidence type="ECO:0000313" key="3">
    <source>
        <dbReference type="EMBL" id="SDK61024.1"/>
    </source>
</evidence>
<dbReference type="STRING" id="633440.SAMN05421869_11766"/>
<name>A0A1G9DB60_9ACTN</name>
<gene>
    <name evidence="3" type="ORF">SAMN05421869_11766</name>
</gene>
<reference evidence="3 4" key="1">
    <citation type="submission" date="2016-10" db="EMBL/GenBank/DDBJ databases">
        <authorList>
            <person name="de Groot N.N."/>
        </authorList>
    </citation>
    <scope>NUCLEOTIDE SEQUENCE [LARGE SCALE GENOMIC DNA]</scope>
    <source>
        <strain evidence="3 4">CGMCC 4.6533</strain>
    </source>
</reference>
<dbReference type="EMBL" id="FNDJ01000017">
    <property type="protein sequence ID" value="SDK61024.1"/>
    <property type="molecule type" value="Genomic_DNA"/>
</dbReference>
<keyword evidence="4" id="KW-1185">Reference proteome</keyword>
<evidence type="ECO:0000259" key="2">
    <source>
        <dbReference type="Pfam" id="PF25148"/>
    </source>
</evidence>
<organism evidence="3 4">
    <name type="scientific">Nonomuraea jiangxiensis</name>
    <dbReference type="NCBI Taxonomy" id="633440"/>
    <lineage>
        <taxon>Bacteria</taxon>
        <taxon>Bacillati</taxon>
        <taxon>Actinomycetota</taxon>
        <taxon>Actinomycetes</taxon>
        <taxon>Streptosporangiales</taxon>
        <taxon>Streptosporangiaceae</taxon>
        <taxon>Nonomuraea</taxon>
    </lineage>
</organism>
<protein>
    <recommendedName>
        <fullName evidence="2">DUF7824 domain-containing protein</fullName>
    </recommendedName>
</protein>
<dbReference type="InterPro" id="IPR056726">
    <property type="entry name" value="DUF7824"/>
</dbReference>
<dbReference type="AlphaFoldDB" id="A0A1G9DB60"/>